<proteinExistence type="predicted"/>
<feature type="region of interest" description="Disordered" evidence="1">
    <location>
        <begin position="61"/>
        <end position="94"/>
    </location>
</feature>
<evidence type="ECO:0000313" key="3">
    <source>
        <dbReference type="Proteomes" id="UP001642720"/>
    </source>
</evidence>
<reference evidence="2 3" key="1">
    <citation type="submission" date="2018-01" db="EMBL/GenBank/DDBJ databases">
        <title>Genome characterization of the sugarcane-associated fungus Trichoderma ghanense CCMA-1212 and their application in lignocelulose bioconversion.</title>
        <authorList>
            <person name="Steindorff A.S."/>
            <person name="Mendes T.D."/>
            <person name="Vilela E.S.D."/>
            <person name="Rodrigues D.S."/>
            <person name="Formighieri E.F."/>
            <person name="Melo I.S."/>
            <person name="Favaro L.C.L."/>
        </authorList>
    </citation>
    <scope>NUCLEOTIDE SEQUENCE [LARGE SCALE GENOMIC DNA]</scope>
    <source>
        <strain evidence="2 3">CCMA-1212</strain>
    </source>
</reference>
<dbReference type="RefSeq" id="XP_073556295.1">
    <property type="nucleotide sequence ID" value="XM_073705243.1"/>
</dbReference>
<dbReference type="EMBL" id="PPTA01000012">
    <property type="protein sequence ID" value="TFB00094.1"/>
    <property type="molecule type" value="Genomic_DNA"/>
</dbReference>
<evidence type="ECO:0000313" key="2">
    <source>
        <dbReference type="EMBL" id="TFB00094.1"/>
    </source>
</evidence>
<organism evidence="2 3">
    <name type="scientific">Trichoderma ghanense</name>
    <dbReference type="NCBI Taxonomy" id="65468"/>
    <lineage>
        <taxon>Eukaryota</taxon>
        <taxon>Fungi</taxon>
        <taxon>Dikarya</taxon>
        <taxon>Ascomycota</taxon>
        <taxon>Pezizomycotina</taxon>
        <taxon>Sordariomycetes</taxon>
        <taxon>Hypocreomycetidae</taxon>
        <taxon>Hypocreales</taxon>
        <taxon>Hypocreaceae</taxon>
        <taxon>Trichoderma</taxon>
    </lineage>
</organism>
<protein>
    <submittedName>
        <fullName evidence="2">Uncharacterized protein</fullName>
    </submittedName>
</protein>
<comment type="caution">
    <text evidence="2">The sequence shown here is derived from an EMBL/GenBank/DDBJ whole genome shotgun (WGS) entry which is preliminary data.</text>
</comment>
<name>A0ABY2GWK4_9HYPO</name>
<keyword evidence="3" id="KW-1185">Reference proteome</keyword>
<dbReference type="GeneID" id="300579693"/>
<dbReference type="Proteomes" id="UP001642720">
    <property type="component" value="Unassembled WGS sequence"/>
</dbReference>
<evidence type="ECO:0000256" key="1">
    <source>
        <dbReference type="SAM" id="MobiDB-lite"/>
    </source>
</evidence>
<accession>A0ABY2GWK4</accession>
<gene>
    <name evidence="2" type="ORF">CCMA1212_008094</name>
</gene>
<sequence>MDSPLELMGLKTAIAELRKLLLVDHSPLHIKARVRGPDNGPSASHARFLLAPFFIQAAEPKERANSSRLNEAGQPYPGKGGRSLPRYRHGGPRLSSKSNPDILAVGLYEIGLEYDAAVCRRLILWILYLDIGVAGRCERKLGWLAQARTRAVPERRIFLQATAIDEPRLRAGGAQSALENRRECPRLLWLFRHGSMIRTILAGLSVHSRGGSAARTGALEKQQVDRFTGIAAGFLAVGGNSELRLSVPASNIDLLGTNSTRSFYVTRQSSG</sequence>